<evidence type="ECO:0000313" key="18">
    <source>
        <dbReference type="EMBL" id="AFM03733.1"/>
    </source>
</evidence>
<dbReference type="eggNOG" id="COG0178">
    <property type="taxonomic scope" value="Bacteria"/>
</dbReference>
<dbReference type="Pfam" id="PF17760">
    <property type="entry name" value="UvrA_inter"/>
    <property type="match status" value="1"/>
</dbReference>
<dbReference type="EMBL" id="CP003345">
    <property type="protein sequence ID" value="AFM03733.1"/>
    <property type="molecule type" value="Genomic_DNA"/>
</dbReference>
<keyword evidence="19" id="KW-1185">Reference proteome</keyword>
<evidence type="ECO:0000256" key="7">
    <source>
        <dbReference type="ARBA" id="ARBA00022769"/>
    </source>
</evidence>
<dbReference type="GO" id="GO:0016887">
    <property type="term" value="F:ATP hydrolysis activity"/>
    <property type="evidence" value="ECO:0007669"/>
    <property type="project" value="InterPro"/>
</dbReference>
<dbReference type="PROSITE" id="PS50893">
    <property type="entry name" value="ABC_TRANSPORTER_2"/>
    <property type="match status" value="1"/>
</dbReference>
<evidence type="ECO:0000256" key="6">
    <source>
        <dbReference type="ARBA" id="ARBA00022763"/>
    </source>
</evidence>
<evidence type="ECO:0000256" key="8">
    <source>
        <dbReference type="ARBA" id="ARBA00022771"/>
    </source>
</evidence>
<comment type="subcellular location">
    <subcellularLocation>
        <location evidence="1">Cytoplasm</location>
    </subcellularLocation>
</comment>
<gene>
    <name evidence="18" type="ordered locus">Fleli_1300</name>
</gene>
<dbReference type="PANTHER" id="PTHR43152">
    <property type="entry name" value="UVRABC SYSTEM PROTEIN A"/>
    <property type="match status" value="1"/>
</dbReference>
<dbReference type="GO" id="GO:0005737">
    <property type="term" value="C:cytoplasm"/>
    <property type="evidence" value="ECO:0007669"/>
    <property type="project" value="UniProtKB-SubCell"/>
</dbReference>
<dbReference type="InterPro" id="IPR004602">
    <property type="entry name" value="UvrA"/>
</dbReference>
<dbReference type="KEGG" id="fli:Fleli_1300"/>
<evidence type="ECO:0000256" key="5">
    <source>
        <dbReference type="ARBA" id="ARBA00022741"/>
    </source>
</evidence>
<keyword evidence="5" id="KW-0547">Nucleotide-binding</keyword>
<keyword evidence="4" id="KW-0677">Repeat</keyword>
<dbReference type="Gene3D" id="3.30.190.20">
    <property type="match status" value="1"/>
</dbReference>
<reference evidence="19" key="1">
    <citation type="submission" date="2012-06" db="EMBL/GenBank/DDBJ databases">
        <title>The complete genome of Flexibacter litoralis DSM 6794.</title>
        <authorList>
            <person name="Lucas S."/>
            <person name="Copeland A."/>
            <person name="Lapidus A."/>
            <person name="Glavina del Rio T."/>
            <person name="Dalin E."/>
            <person name="Tice H."/>
            <person name="Bruce D."/>
            <person name="Goodwin L."/>
            <person name="Pitluck S."/>
            <person name="Peters L."/>
            <person name="Ovchinnikova G."/>
            <person name="Lu M."/>
            <person name="Kyrpides N."/>
            <person name="Mavromatis K."/>
            <person name="Ivanova N."/>
            <person name="Brettin T."/>
            <person name="Detter J.C."/>
            <person name="Han C."/>
            <person name="Larimer F."/>
            <person name="Land M."/>
            <person name="Hauser L."/>
            <person name="Markowitz V."/>
            <person name="Cheng J.-F."/>
            <person name="Hugenholtz P."/>
            <person name="Woyke T."/>
            <person name="Wu D."/>
            <person name="Spring S."/>
            <person name="Lang E."/>
            <person name="Kopitz M."/>
            <person name="Brambilla E."/>
            <person name="Klenk H.-P."/>
            <person name="Eisen J.A."/>
        </authorList>
    </citation>
    <scope>NUCLEOTIDE SEQUENCE [LARGE SCALE GENOMIC DNA]</scope>
    <source>
        <strain evidence="19">ATCC 23117 / DSM 6794 / NBRC 15988 / NCIMB 1366 / Sio-4</strain>
    </source>
</reference>
<dbReference type="PANTHER" id="PTHR43152:SF3">
    <property type="entry name" value="UVRABC SYSTEM PROTEIN A"/>
    <property type="match status" value="1"/>
</dbReference>
<evidence type="ECO:0000256" key="14">
    <source>
        <dbReference type="ARBA" id="ARBA00038000"/>
    </source>
</evidence>
<dbReference type="Gene3D" id="3.30.1490.20">
    <property type="entry name" value="ATP-grasp fold, A domain"/>
    <property type="match status" value="1"/>
</dbReference>
<dbReference type="InterPro" id="IPR041102">
    <property type="entry name" value="UvrA_inter"/>
</dbReference>
<evidence type="ECO:0000256" key="3">
    <source>
        <dbReference type="ARBA" id="ARBA00022723"/>
    </source>
</evidence>
<keyword evidence="8" id="KW-0863">Zinc-finger</keyword>
<dbReference type="GO" id="GO:0003677">
    <property type="term" value="F:DNA binding"/>
    <property type="evidence" value="ECO:0007669"/>
    <property type="project" value="UniProtKB-KW"/>
</dbReference>
<dbReference type="PATRIC" id="fig|880071.3.peg.1275"/>
<evidence type="ECO:0000256" key="12">
    <source>
        <dbReference type="ARBA" id="ARBA00023125"/>
    </source>
</evidence>
<dbReference type="Pfam" id="PF17755">
    <property type="entry name" value="UvrA_DNA-bind"/>
    <property type="match status" value="1"/>
</dbReference>
<accession>I4AIE8</accession>
<evidence type="ECO:0000256" key="11">
    <source>
        <dbReference type="ARBA" id="ARBA00022881"/>
    </source>
</evidence>
<dbReference type="InterPro" id="IPR003439">
    <property type="entry name" value="ABC_transporter-like_ATP-bd"/>
</dbReference>
<keyword evidence="12" id="KW-0238">DNA-binding</keyword>
<sequence length="1023" mass="115293">MSTTTEKALAKEEIAAEEKRIKELEDIDTKHNIVIKGARVNNLKNISLAVPRNKLVVITGVSGSGKSSLAFDTLFAEGQRMYVESLSSYARQFLGRMEKPDVDWIRGVSPAIAVEQKVNTRNPRSTVGTTTEIYDYLKLLFSRIGITYSPISGETVKKDNVSDVVDFIENYGDDETESNAKYMILAPLVIPEERTFEDQLNILLQQGFTRIKAGEEVIFIEQLLPKEIDPELQKGKDQTKQNLETFLDEHKGENQKDYLEEKKKLKKAGKTTKKTTKAKSTLSKLTKEQQTELKRLKKFPLYILIDRGVIRKGDEQNRFRIADSVQTSFYESKGDCVVEIYQKGKEVETTSFSDRFEADGMLFEEPNINFFSFNSPYGACRTCEGFGTVLGIDDDLVIPDKTMSVYEGVIAPWRTPKMSKWLNPLIQKGIDFDFPIHRAYQDLTEEQQKLLWTGNKYFQGLDAFFEDLEKESFKIQYRVLLSKYRGRKVCPDCLGTRIRKEAGYVKIGEKSIQELVLLPLDELTQFFQEVRLSEHQASVSKRILIEIRNRLQYLNEVGLQYLTLNRKTATLSGGEFQRIKLATSLGSALVGSMYILDEPSIGLHPRDTQNLIKVLKKLRDLGNTVIVVEHEEEIMRAADQIIDIGPDAGAHGGHLIFQGTLEELEKDSDSYTAKYLRDEMQVIIPQTPRKWNEYIEVVGAREHNLKNISVKFPLGILTTITGVSGSGKSTLVRQLLYPALAKHLGNHNDESGKMDKLDGNLKTVTSVEMVDQNPIGKSSRSNPVTYVKAYDYVRALFADQPISKQRGFTPAYFSFNVEGGRCETCQGEGKIKIEMQFMADIYLTCEACKGKRFQTEVLEVEYNGKNIADVLDMTVDEALIIFKDSKPIMARLQPLQDVGLGYIQLGQSSNTLSGGEAQRVKLAAFLTKSASNRANREHILFIFDEPTTGLHFHDIAKLLKSINALIEHGHSAIVIEHNVEVIRAADWVIDLGKEGGKNGGHLCFEGIPKDLSGLEGNYTGEFL</sequence>
<keyword evidence="2" id="KW-0963">Cytoplasm</keyword>
<dbReference type="InterPro" id="IPR017871">
    <property type="entry name" value="ABC_transporter-like_CS"/>
</dbReference>
<evidence type="ECO:0000256" key="10">
    <source>
        <dbReference type="ARBA" id="ARBA00022840"/>
    </source>
</evidence>
<evidence type="ECO:0000313" key="19">
    <source>
        <dbReference type="Proteomes" id="UP000006054"/>
    </source>
</evidence>
<dbReference type="InterPro" id="IPR041552">
    <property type="entry name" value="UvrA_DNA-bd"/>
</dbReference>
<dbReference type="GO" id="GO:0006289">
    <property type="term" value="P:nucleotide-excision repair"/>
    <property type="evidence" value="ECO:0007669"/>
    <property type="project" value="InterPro"/>
</dbReference>
<keyword evidence="9" id="KW-0862">Zinc</keyword>
<evidence type="ECO:0000256" key="16">
    <source>
        <dbReference type="ARBA" id="ARBA00042156"/>
    </source>
</evidence>
<keyword evidence="6" id="KW-0227">DNA damage</keyword>
<dbReference type="PROSITE" id="PS00211">
    <property type="entry name" value="ABC_TRANSPORTER_1"/>
    <property type="match status" value="2"/>
</dbReference>
<dbReference type="InterPro" id="IPR013815">
    <property type="entry name" value="ATP_grasp_subdomain_1"/>
</dbReference>
<dbReference type="OrthoDB" id="9809851at2"/>
<evidence type="ECO:0000259" key="17">
    <source>
        <dbReference type="PROSITE" id="PS50893"/>
    </source>
</evidence>
<dbReference type="GO" id="GO:0005524">
    <property type="term" value="F:ATP binding"/>
    <property type="evidence" value="ECO:0007669"/>
    <property type="project" value="UniProtKB-KW"/>
</dbReference>
<dbReference type="GO" id="GO:0009380">
    <property type="term" value="C:excinuclease repair complex"/>
    <property type="evidence" value="ECO:0007669"/>
    <property type="project" value="InterPro"/>
</dbReference>
<dbReference type="GO" id="GO:0008270">
    <property type="term" value="F:zinc ion binding"/>
    <property type="evidence" value="ECO:0007669"/>
    <property type="project" value="UniProtKB-KW"/>
</dbReference>
<dbReference type="InterPro" id="IPR027417">
    <property type="entry name" value="P-loop_NTPase"/>
</dbReference>
<organism evidence="18 19">
    <name type="scientific">Bernardetia litoralis (strain ATCC 23117 / DSM 6794 / NBRC 15988 / NCIMB 1366 / Fx l1 / Sio-4)</name>
    <name type="common">Flexibacter litoralis</name>
    <dbReference type="NCBI Taxonomy" id="880071"/>
    <lineage>
        <taxon>Bacteria</taxon>
        <taxon>Pseudomonadati</taxon>
        <taxon>Bacteroidota</taxon>
        <taxon>Cytophagia</taxon>
        <taxon>Cytophagales</taxon>
        <taxon>Bernardetiaceae</taxon>
        <taxon>Bernardetia</taxon>
    </lineage>
</organism>
<dbReference type="Gene3D" id="1.10.8.280">
    <property type="entry name" value="ABC transporter ATPase domain-like"/>
    <property type="match status" value="1"/>
</dbReference>
<dbReference type="GO" id="GO:0004518">
    <property type="term" value="F:nuclease activity"/>
    <property type="evidence" value="ECO:0007669"/>
    <property type="project" value="UniProtKB-KW"/>
</dbReference>
<keyword evidence="7" id="KW-0228">DNA excision</keyword>
<evidence type="ECO:0000256" key="2">
    <source>
        <dbReference type="ARBA" id="ARBA00022490"/>
    </source>
</evidence>
<dbReference type="AlphaFoldDB" id="I4AIE8"/>
<dbReference type="HOGENOM" id="CLU_001370_0_2_10"/>
<evidence type="ECO:0000256" key="1">
    <source>
        <dbReference type="ARBA" id="ARBA00004496"/>
    </source>
</evidence>
<evidence type="ECO:0000256" key="9">
    <source>
        <dbReference type="ARBA" id="ARBA00022833"/>
    </source>
</evidence>
<keyword evidence="13" id="KW-0234">DNA repair</keyword>
<feature type="domain" description="ABC transporter" evidence="17">
    <location>
        <begin position="342"/>
        <end position="677"/>
    </location>
</feature>
<dbReference type="Gene3D" id="1.20.1580.10">
    <property type="entry name" value="ABC transporter ATPase like domain"/>
    <property type="match status" value="2"/>
</dbReference>
<keyword evidence="3" id="KW-0479">Metal-binding</keyword>
<dbReference type="NCBIfam" id="TIGR00630">
    <property type="entry name" value="uvra"/>
    <property type="match status" value="1"/>
</dbReference>
<dbReference type="Gene3D" id="3.40.50.300">
    <property type="entry name" value="P-loop containing nucleotide triphosphate hydrolases"/>
    <property type="match status" value="2"/>
</dbReference>
<keyword evidence="11" id="KW-0267">Excision nuclease</keyword>
<evidence type="ECO:0000256" key="13">
    <source>
        <dbReference type="ARBA" id="ARBA00023204"/>
    </source>
</evidence>
<dbReference type="STRING" id="880071.Fleli_1300"/>
<dbReference type="SUPFAM" id="SSF52540">
    <property type="entry name" value="P-loop containing nucleoside triphosphate hydrolases"/>
    <property type="match status" value="2"/>
</dbReference>
<protein>
    <recommendedName>
        <fullName evidence="15">UvrABC system protein A</fullName>
    </recommendedName>
    <alternativeName>
        <fullName evidence="16">Excinuclease ABC subunit A</fullName>
    </alternativeName>
</protein>
<proteinExistence type="inferred from homology"/>
<dbReference type="RefSeq" id="WP_014797190.1">
    <property type="nucleotide sequence ID" value="NC_018018.1"/>
</dbReference>
<evidence type="ECO:0000256" key="15">
    <source>
        <dbReference type="ARBA" id="ARBA00039316"/>
    </source>
</evidence>
<evidence type="ECO:0000256" key="4">
    <source>
        <dbReference type="ARBA" id="ARBA00022737"/>
    </source>
</evidence>
<dbReference type="Proteomes" id="UP000006054">
    <property type="component" value="Chromosome"/>
</dbReference>
<comment type="similarity">
    <text evidence="14">Belongs to the ABC transporter superfamily. UvrA family.</text>
</comment>
<name>I4AIE8_BERLS</name>
<keyword evidence="10" id="KW-0067">ATP-binding</keyword>